<dbReference type="EMBL" id="RQTK01000173">
    <property type="protein sequence ID" value="RUS85352.1"/>
    <property type="molecule type" value="Genomic_DNA"/>
</dbReference>
<dbReference type="OrthoDB" id="10260017at2759"/>
<dbReference type="Gene3D" id="3.30.2140.20">
    <property type="match status" value="1"/>
</dbReference>
<evidence type="ECO:0000313" key="4">
    <source>
        <dbReference type="Proteomes" id="UP000271974"/>
    </source>
</evidence>
<proteinExistence type="inferred from homology"/>
<organism evidence="3 4">
    <name type="scientific">Elysia chlorotica</name>
    <name type="common">Eastern emerald elysia</name>
    <name type="synonym">Sea slug</name>
    <dbReference type="NCBI Taxonomy" id="188477"/>
    <lineage>
        <taxon>Eukaryota</taxon>
        <taxon>Metazoa</taxon>
        <taxon>Spiralia</taxon>
        <taxon>Lophotrochozoa</taxon>
        <taxon>Mollusca</taxon>
        <taxon>Gastropoda</taxon>
        <taxon>Heterobranchia</taxon>
        <taxon>Euthyneura</taxon>
        <taxon>Panpulmonata</taxon>
        <taxon>Sacoglossa</taxon>
        <taxon>Placobranchoidea</taxon>
        <taxon>Plakobranchidae</taxon>
        <taxon>Elysia</taxon>
    </lineage>
</organism>
<dbReference type="GO" id="GO:0004060">
    <property type="term" value="F:arylamine N-acetyltransferase activity"/>
    <property type="evidence" value="ECO:0007669"/>
    <property type="project" value="UniProtKB-EC"/>
</dbReference>
<dbReference type="SUPFAM" id="SSF54001">
    <property type="entry name" value="Cysteine proteinases"/>
    <property type="match status" value="1"/>
</dbReference>
<sequence length="355" mass="40472">SLYERGKPVLVFRENPVPPFKSISSNFKLQRPVQYYCLHLLKTFGLSIIVIMATEMFTPDEAENFISNKLKVKNVRERTASDRKGLLDDIAVAMQTELLFQNVHLMSFPLEKRHRPTLEEIKADVLSGAGGLCYNLNVTTFYLLKALGFDAELVHATCTSTVLFPNNHILVHVRNVEKPGDKFLVETALGFPTFRVISLDFEKESPEFRDSFLEYKYIKHEGQLLRMQRHGDPLPRSNLPEGVVFVLDGWRRMYYSDMSGTTDLKDFYSDFDKVFENPKGSPFHLSLRIIGFPGKRTVMVVNDKKKIENDSGDLETTDILGGDEGLAAEVKRLFPNLSEENIKLAIANWRAVSRS</sequence>
<keyword evidence="4" id="KW-1185">Reference proteome</keyword>
<dbReference type="PANTHER" id="PTHR11786">
    <property type="entry name" value="N-HYDROXYARYLAMINE O-ACETYLTRANSFERASE"/>
    <property type="match status" value="1"/>
</dbReference>
<evidence type="ECO:0000256" key="2">
    <source>
        <dbReference type="ARBA" id="ARBA00012701"/>
    </source>
</evidence>
<dbReference type="Proteomes" id="UP000271974">
    <property type="component" value="Unassembled WGS sequence"/>
</dbReference>
<dbReference type="PANTHER" id="PTHR11786:SF0">
    <property type="entry name" value="ARYLAMINE N-ACETYLTRANSFERASE 4-RELATED"/>
    <property type="match status" value="1"/>
</dbReference>
<gene>
    <name evidence="3" type="ORF">EGW08_006895</name>
</gene>
<evidence type="ECO:0000256" key="1">
    <source>
        <dbReference type="ARBA" id="ARBA00006547"/>
    </source>
</evidence>
<dbReference type="InterPro" id="IPR001447">
    <property type="entry name" value="Arylamine_N-AcTrfase"/>
</dbReference>
<reference evidence="3 4" key="1">
    <citation type="submission" date="2019-01" db="EMBL/GenBank/DDBJ databases">
        <title>A draft genome assembly of the solar-powered sea slug Elysia chlorotica.</title>
        <authorList>
            <person name="Cai H."/>
            <person name="Li Q."/>
            <person name="Fang X."/>
            <person name="Li J."/>
            <person name="Curtis N.E."/>
            <person name="Altenburger A."/>
            <person name="Shibata T."/>
            <person name="Feng M."/>
            <person name="Maeda T."/>
            <person name="Schwartz J.A."/>
            <person name="Shigenobu S."/>
            <person name="Lundholm N."/>
            <person name="Nishiyama T."/>
            <person name="Yang H."/>
            <person name="Hasebe M."/>
            <person name="Li S."/>
            <person name="Pierce S.K."/>
            <person name="Wang J."/>
        </authorList>
    </citation>
    <scope>NUCLEOTIDE SEQUENCE [LARGE SCALE GENOMIC DNA]</scope>
    <source>
        <strain evidence="3">EC2010</strain>
        <tissue evidence="3">Whole organism of an adult</tissue>
    </source>
</reference>
<dbReference type="AlphaFoldDB" id="A0A3S1BP14"/>
<feature type="non-terminal residue" evidence="3">
    <location>
        <position position="1"/>
    </location>
</feature>
<name>A0A3S1BP14_ELYCH</name>
<dbReference type="InterPro" id="IPR038765">
    <property type="entry name" value="Papain-like_cys_pep_sf"/>
</dbReference>
<protein>
    <recommendedName>
        <fullName evidence="2">arylamine N-acetyltransferase</fullName>
        <ecNumber evidence="2">2.3.1.5</ecNumber>
    </recommendedName>
</protein>
<dbReference type="EC" id="2.3.1.5" evidence="2"/>
<accession>A0A3S1BP14</accession>
<dbReference type="Pfam" id="PF00797">
    <property type="entry name" value="Acetyltransf_2"/>
    <property type="match status" value="1"/>
</dbReference>
<comment type="similarity">
    <text evidence="1">Belongs to the arylamine N-acetyltransferase family.</text>
</comment>
<comment type="caution">
    <text evidence="3">The sequence shown here is derived from an EMBL/GenBank/DDBJ whole genome shotgun (WGS) entry which is preliminary data.</text>
</comment>
<dbReference type="InterPro" id="IPR053710">
    <property type="entry name" value="Arylamine_NAT_domain_sf"/>
</dbReference>
<evidence type="ECO:0000313" key="3">
    <source>
        <dbReference type="EMBL" id="RUS85352.1"/>
    </source>
</evidence>